<dbReference type="CDD" id="cd07106">
    <property type="entry name" value="ALDH_AldA-AAD23400"/>
    <property type="match status" value="1"/>
</dbReference>
<protein>
    <submittedName>
        <fullName evidence="6">Acyl-CoA reductase-like NAD-dependent aldehyde dehydrogenase</fullName>
    </submittedName>
</protein>
<comment type="similarity">
    <text evidence="1 4">Belongs to the aldehyde dehydrogenase family.</text>
</comment>
<dbReference type="SUPFAM" id="SSF53720">
    <property type="entry name" value="ALDH-like"/>
    <property type="match status" value="1"/>
</dbReference>
<name>A0A7W9KQS0_9PSEU</name>
<evidence type="ECO:0000256" key="1">
    <source>
        <dbReference type="ARBA" id="ARBA00009986"/>
    </source>
</evidence>
<dbReference type="GO" id="GO:0016620">
    <property type="term" value="F:oxidoreductase activity, acting on the aldehyde or oxo group of donors, NAD or NADP as acceptor"/>
    <property type="evidence" value="ECO:0007669"/>
    <property type="project" value="InterPro"/>
</dbReference>
<accession>A0A7W9KQS0</accession>
<dbReference type="AlphaFoldDB" id="A0A7W9KQS0"/>
<dbReference type="FunFam" id="3.40.605.10:FF:000007">
    <property type="entry name" value="NAD/NADP-dependent betaine aldehyde dehydrogenase"/>
    <property type="match status" value="1"/>
</dbReference>
<dbReference type="Proteomes" id="UP000585638">
    <property type="component" value="Unassembled WGS sequence"/>
</dbReference>
<evidence type="ECO:0000256" key="3">
    <source>
        <dbReference type="PROSITE-ProRule" id="PRU10007"/>
    </source>
</evidence>
<evidence type="ECO:0000256" key="4">
    <source>
        <dbReference type="RuleBase" id="RU003345"/>
    </source>
</evidence>
<sequence>MTAQLAVEDPATGEVIARIARTGAAELAAKVDAAAAAFPGWARRSVADRADVLRACGSRIERHHAELSALLTREQGKPLRQAEGEVALAAEWFARTAQLGLAPESLGAGVVLERLPHGVVAAIAPANYPIILSVTKIAPALLAGNTVLVKPSPLTPLSSLRMGELLAEVLPPDVLTVVTGGGELGAALTGHPDVRMVSFTGSVPTGRAIAARAAAGFKHVVLELGGNDAAVVLAGADIEHVAGELFRAAMVNSGQFCAAVKRVYVPEPHRAELVEALAELARKTVVGPGSDAATDLGPLVSATQRHHVVDLVDAARAAGGRMVTGGRRPTGSGYFYPPTIVTDLPPDTRLETQEQFGPVIPVLGYDTVAEAVDRANSTEFGLGGSVWGEPHEAAAVAARLDCGTAWINAHGDLRHDVPFGGTRNSGVGVEYGYWGLLEYTRIRVTNAHG</sequence>
<gene>
    <name evidence="6" type="ORF">BJ998_007465</name>
</gene>
<dbReference type="InterPro" id="IPR016163">
    <property type="entry name" value="Ald_DH_C"/>
</dbReference>
<dbReference type="PANTHER" id="PTHR11699">
    <property type="entry name" value="ALDEHYDE DEHYDROGENASE-RELATED"/>
    <property type="match status" value="1"/>
</dbReference>
<dbReference type="EMBL" id="JACHIR010000001">
    <property type="protein sequence ID" value="MBB5896269.1"/>
    <property type="molecule type" value="Genomic_DNA"/>
</dbReference>
<dbReference type="RefSeq" id="WP_221338254.1">
    <property type="nucleotide sequence ID" value="NZ_BAAAWY010000101.1"/>
</dbReference>
<organism evidence="6 7">
    <name type="scientific">Kutzneria kofuensis</name>
    <dbReference type="NCBI Taxonomy" id="103725"/>
    <lineage>
        <taxon>Bacteria</taxon>
        <taxon>Bacillati</taxon>
        <taxon>Actinomycetota</taxon>
        <taxon>Actinomycetes</taxon>
        <taxon>Pseudonocardiales</taxon>
        <taxon>Pseudonocardiaceae</taxon>
        <taxon>Kutzneria</taxon>
    </lineage>
</organism>
<dbReference type="InterPro" id="IPR044086">
    <property type="entry name" value="LUC3-like"/>
</dbReference>
<keyword evidence="2 4" id="KW-0560">Oxidoreductase</keyword>
<feature type="active site" evidence="3">
    <location>
        <position position="223"/>
    </location>
</feature>
<dbReference type="Pfam" id="PF00171">
    <property type="entry name" value="Aldedh"/>
    <property type="match status" value="1"/>
</dbReference>
<feature type="domain" description="Aldehyde dehydrogenase" evidence="5">
    <location>
        <begin position="4"/>
        <end position="443"/>
    </location>
</feature>
<evidence type="ECO:0000313" key="7">
    <source>
        <dbReference type="Proteomes" id="UP000585638"/>
    </source>
</evidence>
<dbReference type="InterPro" id="IPR029510">
    <property type="entry name" value="Ald_DH_CS_GLU"/>
</dbReference>
<dbReference type="Gene3D" id="3.40.309.10">
    <property type="entry name" value="Aldehyde Dehydrogenase, Chain A, domain 2"/>
    <property type="match status" value="1"/>
</dbReference>
<dbReference type="InterPro" id="IPR016162">
    <property type="entry name" value="Ald_DH_N"/>
</dbReference>
<evidence type="ECO:0000259" key="5">
    <source>
        <dbReference type="Pfam" id="PF00171"/>
    </source>
</evidence>
<dbReference type="PROSITE" id="PS00687">
    <property type="entry name" value="ALDEHYDE_DEHYDR_GLU"/>
    <property type="match status" value="1"/>
</dbReference>
<reference evidence="6 7" key="1">
    <citation type="submission" date="2020-08" db="EMBL/GenBank/DDBJ databases">
        <title>Sequencing the genomes of 1000 actinobacteria strains.</title>
        <authorList>
            <person name="Klenk H.-P."/>
        </authorList>
    </citation>
    <scope>NUCLEOTIDE SEQUENCE [LARGE SCALE GENOMIC DNA]</scope>
    <source>
        <strain evidence="6 7">DSM 43851</strain>
    </source>
</reference>
<proteinExistence type="inferred from homology"/>
<dbReference type="InterPro" id="IPR016161">
    <property type="entry name" value="Ald_DH/histidinol_DH"/>
</dbReference>
<dbReference type="InterPro" id="IPR015590">
    <property type="entry name" value="Aldehyde_DH_dom"/>
</dbReference>
<comment type="caution">
    <text evidence="6">The sequence shown here is derived from an EMBL/GenBank/DDBJ whole genome shotgun (WGS) entry which is preliminary data.</text>
</comment>
<keyword evidence="7" id="KW-1185">Reference proteome</keyword>
<evidence type="ECO:0000313" key="6">
    <source>
        <dbReference type="EMBL" id="MBB5896269.1"/>
    </source>
</evidence>
<dbReference type="Gene3D" id="3.40.605.10">
    <property type="entry name" value="Aldehyde Dehydrogenase, Chain A, domain 1"/>
    <property type="match status" value="1"/>
</dbReference>
<evidence type="ECO:0000256" key="2">
    <source>
        <dbReference type="ARBA" id="ARBA00023002"/>
    </source>
</evidence>